<dbReference type="Gene3D" id="4.10.640.10">
    <property type="entry name" value="Ribosomal protein S18"/>
    <property type="match status" value="1"/>
</dbReference>
<evidence type="ECO:0000313" key="6">
    <source>
        <dbReference type="Proteomes" id="UP000285326"/>
    </source>
</evidence>
<gene>
    <name evidence="5" type="ORF">GcM1_190028</name>
</gene>
<comment type="caution">
    <text evidence="5">The sequence shown here is derived from an EMBL/GenBank/DDBJ whole genome shotgun (WGS) entry which is preliminary data.</text>
</comment>
<dbReference type="SUPFAM" id="SSF46911">
    <property type="entry name" value="Ribosomal protein S18"/>
    <property type="match status" value="1"/>
</dbReference>
<reference evidence="5 6" key="1">
    <citation type="journal article" date="2018" name="BMC Genomics">
        <title>Comparative genome analyses reveal sequence features reflecting distinct modes of host-adaptation between dicot and monocot powdery mildew.</title>
        <authorList>
            <person name="Wu Y."/>
            <person name="Ma X."/>
            <person name="Pan Z."/>
            <person name="Kale S.D."/>
            <person name="Song Y."/>
            <person name="King H."/>
            <person name="Zhang Q."/>
            <person name="Presley C."/>
            <person name="Deng X."/>
            <person name="Wei C.I."/>
            <person name="Xiao S."/>
        </authorList>
    </citation>
    <scope>NUCLEOTIDE SEQUENCE [LARGE SCALE GENOMIC DNA]</scope>
    <source>
        <strain evidence="5">UMSG1</strain>
    </source>
</reference>
<accession>A0A420J1W2</accession>
<dbReference type="PANTHER" id="PTHR13479">
    <property type="entry name" value="30S RIBOSOMAL PROTEIN S18"/>
    <property type="match status" value="1"/>
</dbReference>
<dbReference type="GO" id="GO:0005763">
    <property type="term" value="C:mitochondrial small ribosomal subunit"/>
    <property type="evidence" value="ECO:0007669"/>
    <property type="project" value="TreeGrafter"/>
</dbReference>
<keyword evidence="3" id="KW-0687">Ribonucleoprotein</keyword>
<dbReference type="InterPro" id="IPR001648">
    <property type="entry name" value="Ribosomal_bS18"/>
</dbReference>
<dbReference type="PANTHER" id="PTHR13479:SF40">
    <property type="entry name" value="SMALL RIBOSOMAL SUBUNIT PROTEIN BS18M"/>
    <property type="match status" value="1"/>
</dbReference>
<dbReference type="Pfam" id="PF01084">
    <property type="entry name" value="Ribosomal_S18"/>
    <property type="match status" value="1"/>
</dbReference>
<evidence type="ECO:0000256" key="3">
    <source>
        <dbReference type="ARBA" id="ARBA00023274"/>
    </source>
</evidence>
<dbReference type="AlphaFoldDB" id="A0A420J1W2"/>
<protein>
    <recommendedName>
        <fullName evidence="4">Small ribosomal subunit protein bS18m</fullName>
    </recommendedName>
</protein>
<comment type="similarity">
    <text evidence="1">Belongs to the bacterial ribosomal protein bS18 family.</text>
</comment>
<evidence type="ECO:0000313" key="5">
    <source>
        <dbReference type="EMBL" id="RKF80771.1"/>
    </source>
</evidence>
<proteinExistence type="inferred from homology"/>
<evidence type="ECO:0000256" key="4">
    <source>
        <dbReference type="ARBA" id="ARBA00035264"/>
    </source>
</evidence>
<sequence>MNSMVRPRALCLGGLANLRNMFITPTASFSISRVVLFALPENNDSTFTTQQSNSELDSIQQNRLRYQREKNYFDISTNVDLSSQEINTNPIEADSKPHEKSYVRTAGAYRMMKNASLPSTKTADKLKEFNEGKDLSSLIGRQWKAGDVYAPHDLHQAELSKYKPRASPGVDIFDILDMNPLEHYRNFSMMSEWITPMGRIKSRKETALRPVNQRRLAKAIRRSIGIGIMPSVYRHPEILYKERKRYEEESNQIY</sequence>
<dbReference type="GO" id="GO:0070181">
    <property type="term" value="F:small ribosomal subunit rRNA binding"/>
    <property type="evidence" value="ECO:0007669"/>
    <property type="project" value="TreeGrafter"/>
</dbReference>
<dbReference type="Proteomes" id="UP000285326">
    <property type="component" value="Unassembled WGS sequence"/>
</dbReference>
<dbReference type="EMBL" id="MCBS01019004">
    <property type="protein sequence ID" value="RKF80771.1"/>
    <property type="molecule type" value="Genomic_DNA"/>
</dbReference>
<name>A0A420J1W2_9PEZI</name>
<evidence type="ECO:0000256" key="1">
    <source>
        <dbReference type="ARBA" id="ARBA00005589"/>
    </source>
</evidence>
<organism evidence="5 6">
    <name type="scientific">Golovinomyces cichoracearum</name>
    <dbReference type="NCBI Taxonomy" id="62708"/>
    <lineage>
        <taxon>Eukaryota</taxon>
        <taxon>Fungi</taxon>
        <taxon>Dikarya</taxon>
        <taxon>Ascomycota</taxon>
        <taxon>Pezizomycotina</taxon>
        <taxon>Leotiomycetes</taxon>
        <taxon>Erysiphales</taxon>
        <taxon>Erysiphaceae</taxon>
        <taxon>Golovinomyces</taxon>
    </lineage>
</organism>
<dbReference type="InterPro" id="IPR036870">
    <property type="entry name" value="Ribosomal_bS18_sf"/>
</dbReference>
<evidence type="ECO:0000256" key="2">
    <source>
        <dbReference type="ARBA" id="ARBA00022980"/>
    </source>
</evidence>
<dbReference type="GO" id="GO:0032543">
    <property type="term" value="P:mitochondrial translation"/>
    <property type="evidence" value="ECO:0007669"/>
    <property type="project" value="TreeGrafter"/>
</dbReference>
<dbReference type="FunFam" id="4.10.640.10:FF:000013">
    <property type="entry name" value="37S ribosomal protein S18"/>
    <property type="match status" value="1"/>
</dbReference>
<dbReference type="GO" id="GO:0003735">
    <property type="term" value="F:structural constituent of ribosome"/>
    <property type="evidence" value="ECO:0007669"/>
    <property type="project" value="InterPro"/>
</dbReference>
<keyword evidence="2 5" id="KW-0689">Ribosomal protein</keyword>